<name>A0A822XV35_NELNU</name>
<comment type="caution">
    <text evidence="2">The sequence shown here is derived from an EMBL/GenBank/DDBJ whole genome shotgun (WGS) entry which is preliminary data.</text>
</comment>
<dbReference type="AlphaFoldDB" id="A0A822XV35"/>
<dbReference type="InterPro" id="IPR013094">
    <property type="entry name" value="AB_hydrolase_3"/>
</dbReference>
<protein>
    <recommendedName>
        <fullName evidence="1">Alpha/beta hydrolase fold-3 domain-containing protein</fullName>
    </recommendedName>
</protein>
<reference evidence="2 3" key="1">
    <citation type="journal article" date="2020" name="Mol. Biol. Evol.">
        <title>Distinct Expression and Methylation Patterns for Genes with Different Fates following a Single Whole-Genome Duplication in Flowering Plants.</title>
        <authorList>
            <person name="Shi T."/>
            <person name="Rahmani R.S."/>
            <person name="Gugger P.F."/>
            <person name="Wang M."/>
            <person name="Li H."/>
            <person name="Zhang Y."/>
            <person name="Li Z."/>
            <person name="Wang Q."/>
            <person name="Van de Peer Y."/>
            <person name="Marchal K."/>
            <person name="Chen J."/>
        </authorList>
    </citation>
    <scope>NUCLEOTIDE SEQUENCE [LARGE SCALE GENOMIC DNA]</scope>
    <source>
        <tissue evidence="2">Leaf</tissue>
    </source>
</reference>
<evidence type="ECO:0000313" key="3">
    <source>
        <dbReference type="Proteomes" id="UP000607653"/>
    </source>
</evidence>
<dbReference type="InterPro" id="IPR029058">
    <property type="entry name" value="AB_hydrolase_fold"/>
</dbReference>
<dbReference type="SUPFAM" id="SSF53474">
    <property type="entry name" value="alpha/beta-Hydrolases"/>
    <property type="match status" value="1"/>
</dbReference>
<dbReference type="Proteomes" id="UP000607653">
    <property type="component" value="Unassembled WGS sequence"/>
</dbReference>
<evidence type="ECO:0000313" key="2">
    <source>
        <dbReference type="EMBL" id="DAD23842.1"/>
    </source>
</evidence>
<dbReference type="Pfam" id="PF07859">
    <property type="entry name" value="Abhydrolase_3"/>
    <property type="match status" value="2"/>
</dbReference>
<dbReference type="GO" id="GO:0016787">
    <property type="term" value="F:hydrolase activity"/>
    <property type="evidence" value="ECO:0007669"/>
    <property type="project" value="InterPro"/>
</dbReference>
<accession>A0A822XV35</accession>
<dbReference type="PANTHER" id="PTHR23024:SF135">
    <property type="entry name" value="CELL DEATH ASSOCIATED PROTEIN"/>
    <property type="match status" value="1"/>
</dbReference>
<organism evidence="2 3">
    <name type="scientific">Nelumbo nucifera</name>
    <name type="common">Sacred lotus</name>
    <dbReference type="NCBI Taxonomy" id="4432"/>
    <lineage>
        <taxon>Eukaryota</taxon>
        <taxon>Viridiplantae</taxon>
        <taxon>Streptophyta</taxon>
        <taxon>Embryophyta</taxon>
        <taxon>Tracheophyta</taxon>
        <taxon>Spermatophyta</taxon>
        <taxon>Magnoliopsida</taxon>
        <taxon>Proteales</taxon>
        <taxon>Nelumbonaceae</taxon>
        <taxon>Nelumbo</taxon>
    </lineage>
</organism>
<dbReference type="EMBL" id="DUZY01000001">
    <property type="protein sequence ID" value="DAD23842.1"/>
    <property type="molecule type" value="Genomic_DNA"/>
</dbReference>
<proteinExistence type="predicted"/>
<feature type="domain" description="Alpha/beta hydrolase fold-3" evidence="1">
    <location>
        <begin position="83"/>
        <end position="147"/>
    </location>
</feature>
<dbReference type="Gene3D" id="3.40.50.1820">
    <property type="entry name" value="alpha/beta hydrolase"/>
    <property type="match status" value="2"/>
</dbReference>
<dbReference type="PANTHER" id="PTHR23024">
    <property type="entry name" value="ARYLACETAMIDE DEACETYLASE"/>
    <property type="match status" value="1"/>
</dbReference>
<evidence type="ECO:0000259" key="1">
    <source>
        <dbReference type="Pfam" id="PF07859"/>
    </source>
</evidence>
<feature type="domain" description="Alpha/beta hydrolase fold-3" evidence="1">
    <location>
        <begin position="165"/>
        <end position="278"/>
    </location>
</feature>
<sequence length="308" mass="34984">MVCEKKLIDEVACWLKVFDDGSVDRTWNGRPEAEFIAKPVHPHEHFIDGVAVLDVKISTETNLSLRIYKPERNLDDEKKIPVILHFHGGGFCISEPEWYFYYQFYTRIVRTARSICVSVKMRRAPEHRLPAAIDDCFSALLWLRDVARGKVSSARTGTEELDPMRLAGGIPIHPGFVRAERSRSELENKSDSAFLTLEMVDKLLAYALPLGSTKDHPITCPMGPEAPPLAGLNLPPFLLVVAENDLIRDTQLEYYQAMKKAGKDIELMMNPGMAHCFYLNKIATDMDPRTALQTDRLLQTITDFIKRH</sequence>
<keyword evidence="3" id="KW-1185">Reference proteome</keyword>
<gene>
    <name evidence="2" type="ORF">HUJ06_025305</name>
</gene>
<dbReference type="InterPro" id="IPR050466">
    <property type="entry name" value="Carboxylest/Gibb_receptor"/>
</dbReference>